<sequence>MTKSAFVLTRFRAGWRLWDAGGDFDVLEMQKRLDEEGETQQASEPTEPASTAGQDRFVQQIKRNLPTAEDDAVPIDELQKTVSEEVVADVLDELRDSGEVKYVTGKGYIRGR</sequence>
<feature type="compositionally biased region" description="Polar residues" evidence="1">
    <location>
        <begin position="39"/>
        <end position="53"/>
    </location>
</feature>
<organism evidence="2 3">
    <name type="scientific">Halorubrum distributum JCM 10118</name>
    <dbReference type="NCBI Taxonomy" id="1227468"/>
    <lineage>
        <taxon>Archaea</taxon>
        <taxon>Methanobacteriati</taxon>
        <taxon>Methanobacteriota</taxon>
        <taxon>Stenosarchaea group</taxon>
        <taxon>Halobacteria</taxon>
        <taxon>Halobacteriales</taxon>
        <taxon>Haloferacaceae</taxon>
        <taxon>Halorubrum</taxon>
        <taxon>Halorubrum distributum group</taxon>
    </lineage>
</organism>
<evidence type="ECO:0000256" key="1">
    <source>
        <dbReference type="SAM" id="MobiDB-lite"/>
    </source>
</evidence>
<dbReference type="EMBL" id="AOJN01000068">
    <property type="protein sequence ID" value="ELZ49840.1"/>
    <property type="molecule type" value="Genomic_DNA"/>
</dbReference>
<evidence type="ECO:0000313" key="2">
    <source>
        <dbReference type="EMBL" id="ELZ49840.1"/>
    </source>
</evidence>
<reference evidence="2 3" key="2">
    <citation type="journal article" date="2014" name="PLoS Genet.">
        <title>Phylogenetically driven sequencing of extremely halophilic archaea reveals strategies for static and dynamic osmo-response.</title>
        <authorList>
            <person name="Becker E.A."/>
            <person name="Seitzer P.M."/>
            <person name="Tritt A."/>
            <person name="Larsen D."/>
            <person name="Krusor M."/>
            <person name="Yao A.I."/>
            <person name="Wu D."/>
            <person name="Madern D."/>
            <person name="Eisen J.A."/>
            <person name="Darling A.E."/>
            <person name="Facciotti M.T."/>
        </authorList>
    </citation>
    <scope>NUCLEOTIDE SEQUENCE [LARGE SCALE GENOMIC DNA]</scope>
    <source>
        <strain evidence="2 3">JCM 10118</strain>
    </source>
</reference>
<accession>M0EQ50</accession>
<name>M0EQ50_9EURY</name>
<feature type="region of interest" description="Disordered" evidence="1">
    <location>
        <begin position="32"/>
        <end position="54"/>
    </location>
</feature>
<protein>
    <submittedName>
        <fullName evidence="2">Uncharacterized protein</fullName>
    </submittedName>
</protein>
<proteinExistence type="predicted"/>
<comment type="caution">
    <text evidence="2">The sequence shown here is derived from an EMBL/GenBank/DDBJ whole genome shotgun (WGS) entry which is preliminary data.</text>
</comment>
<dbReference type="AlphaFoldDB" id="M0EQ50"/>
<gene>
    <name evidence="2" type="ORF">C466_15709</name>
</gene>
<dbReference type="Proteomes" id="UP000011614">
    <property type="component" value="Unassembled WGS sequence"/>
</dbReference>
<reference evidence="3" key="1">
    <citation type="submission" date="2012-11" db="EMBL/GenBank/DDBJ databases">
        <authorList>
            <person name="Becker E.A."/>
            <person name="Seitzer P."/>
            <person name="Tritt A."/>
            <person name="Larsen D."/>
            <person name="Yao A."/>
            <person name="Wu D."/>
            <person name="Darling A."/>
            <person name="Eisen J.A."/>
            <person name="Facciotti M.T."/>
        </authorList>
    </citation>
    <scope>NUCLEOTIDE SEQUENCE [LARGE SCALE GENOMIC DNA]</scope>
    <source>
        <strain evidence="3">JCM 10118</strain>
    </source>
</reference>
<evidence type="ECO:0000313" key="3">
    <source>
        <dbReference type="Proteomes" id="UP000011614"/>
    </source>
</evidence>